<comment type="subunit">
    <text evidence="2">The pili are polar flexible filaments of about 5.4 nanometers diameter and 2.5 micrometers average length; they consist of only a single polypeptide chain arranged in a helical configuration of five subunits per turn in the assembled pilus.</text>
</comment>
<dbReference type="SUPFAM" id="SSF54523">
    <property type="entry name" value="Pili subunits"/>
    <property type="match status" value="1"/>
</dbReference>
<evidence type="ECO:0000256" key="2">
    <source>
        <dbReference type="ARBA" id="ARBA00011156"/>
    </source>
</evidence>
<dbReference type="Pfam" id="PF07963">
    <property type="entry name" value="N_methyl"/>
    <property type="match status" value="1"/>
</dbReference>
<dbReference type="Proteomes" id="UP001501627">
    <property type="component" value="Unassembled WGS sequence"/>
</dbReference>
<dbReference type="EMBL" id="BAABBP010000026">
    <property type="protein sequence ID" value="GAA4000929.1"/>
    <property type="molecule type" value="Genomic_DNA"/>
</dbReference>
<dbReference type="NCBIfam" id="TIGR02532">
    <property type="entry name" value="IV_pilin_GFxxxE"/>
    <property type="match status" value="1"/>
</dbReference>
<keyword evidence="4" id="KW-0281">Fimbrium</keyword>
<keyword evidence="3" id="KW-0488">Methylation</keyword>
<evidence type="ECO:0000256" key="5">
    <source>
        <dbReference type="SAM" id="Phobius"/>
    </source>
</evidence>
<dbReference type="RefSeq" id="WP_344869788.1">
    <property type="nucleotide sequence ID" value="NZ_BAABBP010000026.1"/>
</dbReference>
<dbReference type="Gene3D" id="3.30.700.10">
    <property type="entry name" value="Glycoprotein, Type 4 Pilin"/>
    <property type="match status" value="1"/>
</dbReference>
<keyword evidence="7" id="KW-1185">Reference proteome</keyword>
<reference evidence="7" key="1">
    <citation type="journal article" date="2019" name="Int. J. Syst. Evol. Microbiol.">
        <title>The Global Catalogue of Microorganisms (GCM) 10K type strain sequencing project: providing services to taxonomists for standard genome sequencing and annotation.</title>
        <authorList>
            <consortium name="The Broad Institute Genomics Platform"/>
            <consortium name="The Broad Institute Genome Sequencing Center for Infectious Disease"/>
            <person name="Wu L."/>
            <person name="Ma J."/>
        </authorList>
    </citation>
    <scope>NUCLEOTIDE SEQUENCE [LARGE SCALE GENOMIC DNA]</scope>
    <source>
        <strain evidence="7">JCM 17561</strain>
    </source>
</reference>
<keyword evidence="5" id="KW-0472">Membrane</keyword>
<comment type="similarity">
    <text evidence="1 4">Belongs to the N-Me-Phe pilin family.</text>
</comment>
<accession>A0ABP7RQX7</accession>
<feature type="transmembrane region" description="Helical" evidence="5">
    <location>
        <begin position="12"/>
        <end position="33"/>
    </location>
</feature>
<dbReference type="InterPro" id="IPR045584">
    <property type="entry name" value="Pilin-like"/>
</dbReference>
<comment type="caution">
    <text evidence="6">The sequence shown here is derived from an EMBL/GenBank/DDBJ whole genome shotgun (WGS) entry which is preliminary data.</text>
</comment>
<dbReference type="InterPro" id="IPR001082">
    <property type="entry name" value="Pilin"/>
</dbReference>
<name>A0ABP7RQX7_9BURK</name>
<evidence type="ECO:0000313" key="7">
    <source>
        <dbReference type="Proteomes" id="UP001501627"/>
    </source>
</evidence>
<keyword evidence="5" id="KW-0812">Transmembrane</keyword>
<protein>
    <submittedName>
        <fullName evidence="6">Prepilin peptidase-dependent pilin</fullName>
    </submittedName>
</protein>
<dbReference type="PROSITE" id="PS00409">
    <property type="entry name" value="PROKAR_NTER_METHYL"/>
    <property type="match status" value="1"/>
</dbReference>
<dbReference type="Pfam" id="PF00114">
    <property type="entry name" value="Pilin"/>
    <property type="match status" value="1"/>
</dbReference>
<sequence>MNKQMMRKAQQGFTLIELMIVVAIIGILAAVAIPQYQNYVIRAKIGNALTAVDSLKTAVALCSQENGGVMDSCDTTAAGAETTIPEFTPTKEVASATVADGVITATLAADIGEGVSGKEIKWEPTTSETSTNLVWTIDASDIDNTAIKAMVEKTNKTGS</sequence>
<dbReference type="InterPro" id="IPR012902">
    <property type="entry name" value="N_methyl_site"/>
</dbReference>
<evidence type="ECO:0000256" key="1">
    <source>
        <dbReference type="ARBA" id="ARBA00005233"/>
    </source>
</evidence>
<gene>
    <name evidence="6" type="primary">ppdD</name>
    <name evidence="6" type="ORF">GCM10022279_26070</name>
</gene>
<dbReference type="PANTHER" id="PTHR30093">
    <property type="entry name" value="GENERAL SECRETION PATHWAY PROTEIN G"/>
    <property type="match status" value="1"/>
</dbReference>
<organism evidence="6 7">
    <name type="scientific">Comamonas faecalis</name>
    <dbReference type="NCBI Taxonomy" id="1387849"/>
    <lineage>
        <taxon>Bacteria</taxon>
        <taxon>Pseudomonadati</taxon>
        <taxon>Pseudomonadota</taxon>
        <taxon>Betaproteobacteria</taxon>
        <taxon>Burkholderiales</taxon>
        <taxon>Comamonadaceae</taxon>
        <taxon>Comamonas</taxon>
    </lineage>
</organism>
<evidence type="ECO:0000313" key="6">
    <source>
        <dbReference type="EMBL" id="GAA4000929.1"/>
    </source>
</evidence>
<dbReference type="PRINTS" id="PR00813">
    <property type="entry name" value="BCTERIALGSPG"/>
</dbReference>
<dbReference type="PANTHER" id="PTHR30093:SF34">
    <property type="entry name" value="PREPILIN PEPTIDASE-DEPENDENT PROTEIN D"/>
    <property type="match status" value="1"/>
</dbReference>
<evidence type="ECO:0000256" key="4">
    <source>
        <dbReference type="RuleBase" id="RU000389"/>
    </source>
</evidence>
<keyword evidence="5" id="KW-1133">Transmembrane helix</keyword>
<evidence type="ECO:0000256" key="3">
    <source>
        <dbReference type="ARBA" id="ARBA00022481"/>
    </source>
</evidence>
<proteinExistence type="inferred from homology"/>
<dbReference type="InterPro" id="IPR000983">
    <property type="entry name" value="Bac_GSPG_pilin"/>
</dbReference>